<sequence>MADMKKTVFALVVLSLFVAVLSAPKECIKNQQPCVHKNECCDGCCSESKCAPYADGCSAQLNPCSLHACPPGKTCYLQPVTCVAANCDPVPACKDPDYDYE</sequence>
<evidence type="ECO:0000313" key="2">
    <source>
        <dbReference type="EMBL" id="KAK7788607.1"/>
    </source>
</evidence>
<protein>
    <recommendedName>
        <fullName evidence="4">Accessory gland protein</fullName>
    </recommendedName>
</protein>
<reference evidence="2 3" key="1">
    <citation type="submission" date="2024-03" db="EMBL/GenBank/DDBJ databases">
        <title>The genome assembly and annotation of the cricket Gryllus longicercus Weissman &amp; Gray.</title>
        <authorList>
            <person name="Szrajer S."/>
            <person name="Gray D."/>
            <person name="Ylla G."/>
        </authorList>
    </citation>
    <scope>NUCLEOTIDE SEQUENCE [LARGE SCALE GENOMIC DNA]</scope>
    <source>
        <strain evidence="2">DAG 2021-001</strain>
        <tissue evidence="2">Whole body minus gut</tissue>
    </source>
</reference>
<feature type="chain" id="PRO_5042821669" description="Accessory gland protein" evidence="1">
    <location>
        <begin position="23"/>
        <end position="101"/>
    </location>
</feature>
<accession>A0AAN9V533</accession>
<dbReference type="EMBL" id="JAZDUA010001000">
    <property type="protein sequence ID" value="KAK7788607.1"/>
    <property type="molecule type" value="Genomic_DNA"/>
</dbReference>
<feature type="signal peptide" evidence="1">
    <location>
        <begin position="1"/>
        <end position="22"/>
    </location>
</feature>
<proteinExistence type="predicted"/>
<comment type="caution">
    <text evidence="2">The sequence shown here is derived from an EMBL/GenBank/DDBJ whole genome shotgun (WGS) entry which is preliminary data.</text>
</comment>
<evidence type="ECO:0000313" key="3">
    <source>
        <dbReference type="Proteomes" id="UP001378592"/>
    </source>
</evidence>
<dbReference type="Proteomes" id="UP001378592">
    <property type="component" value="Unassembled WGS sequence"/>
</dbReference>
<evidence type="ECO:0008006" key="4">
    <source>
        <dbReference type="Google" id="ProtNLM"/>
    </source>
</evidence>
<organism evidence="2 3">
    <name type="scientific">Gryllus longicercus</name>
    <dbReference type="NCBI Taxonomy" id="2509291"/>
    <lineage>
        <taxon>Eukaryota</taxon>
        <taxon>Metazoa</taxon>
        <taxon>Ecdysozoa</taxon>
        <taxon>Arthropoda</taxon>
        <taxon>Hexapoda</taxon>
        <taxon>Insecta</taxon>
        <taxon>Pterygota</taxon>
        <taxon>Neoptera</taxon>
        <taxon>Polyneoptera</taxon>
        <taxon>Orthoptera</taxon>
        <taxon>Ensifera</taxon>
        <taxon>Gryllidea</taxon>
        <taxon>Grylloidea</taxon>
        <taxon>Gryllidae</taxon>
        <taxon>Gryllinae</taxon>
        <taxon>Gryllus</taxon>
    </lineage>
</organism>
<keyword evidence="3" id="KW-1185">Reference proteome</keyword>
<dbReference type="AlphaFoldDB" id="A0AAN9V533"/>
<dbReference type="InterPro" id="IPR013141">
    <property type="entry name" value="Conotoxin-I_CS"/>
</dbReference>
<evidence type="ECO:0000256" key="1">
    <source>
        <dbReference type="SAM" id="SignalP"/>
    </source>
</evidence>
<gene>
    <name evidence="2" type="ORF">R5R35_005501</name>
</gene>
<dbReference type="PROSITE" id="PS60019">
    <property type="entry name" value="I_CONOTOXIN"/>
    <property type="match status" value="1"/>
</dbReference>
<keyword evidence="1" id="KW-0732">Signal</keyword>
<name>A0AAN9V533_9ORTH</name>